<sequence>MAVLCLTENGLRLATVLAENMQNTQKIQASQYQSISLYIPKRLHTKLEDLIEDRLEVLRPTVTVSFYDEWQNVFSEAFHQYSHVICIMATGIVVRSLAPLVRSKYTDPGIVVLDEAGKFAISLLSGHVGGANQLAEDVASAIGAMPVITTATDVNHKPAIDIIAKRLSAVIEPISQVKTFNRLLVENQTVSITSPFPLTNNITEGFVYNDQDKDATNNPTVIVSPFVHKQQHNSIQIIPKTLIIGIGCRKGALYTQLQAAVESALEQYDIHRNSLKALATIDFKAAEPGIKELAAKMELPIIEVPKDEISRLEENYIPSEWVRKSIGVGGVCEPAAKIAAKYGITIIPKQIINSVTISIAMEKSWWWDWDLVTEATVRQQP</sequence>
<dbReference type="AlphaFoldDB" id="A0A1E5G4K5"/>
<dbReference type="InterPro" id="IPR021745">
    <property type="entry name" value="CbiG_mid"/>
</dbReference>
<dbReference type="Proteomes" id="UP000094296">
    <property type="component" value="Unassembled WGS sequence"/>
</dbReference>
<dbReference type="SUPFAM" id="SSF159664">
    <property type="entry name" value="CobE/GbiG C-terminal domain-like"/>
    <property type="match status" value="1"/>
</dbReference>
<evidence type="ECO:0008006" key="6">
    <source>
        <dbReference type="Google" id="ProtNLM"/>
    </source>
</evidence>
<protein>
    <recommendedName>
        <fullName evidence="6">Cobalamin biosynthesis protein CbiG</fullName>
    </recommendedName>
</protein>
<evidence type="ECO:0000259" key="2">
    <source>
        <dbReference type="Pfam" id="PF11760"/>
    </source>
</evidence>
<feature type="domain" description="CobE/GbiG C-terminal" evidence="1">
    <location>
        <begin position="242"/>
        <end position="360"/>
    </location>
</feature>
<evidence type="ECO:0000313" key="4">
    <source>
        <dbReference type="EMBL" id="OEF98025.1"/>
    </source>
</evidence>
<dbReference type="InterPro" id="IPR036518">
    <property type="entry name" value="CobE/GbiG_C_sf"/>
</dbReference>
<dbReference type="PANTHER" id="PTHR37477:SF1">
    <property type="entry name" value="COBALT-PRECORRIN-5A HYDROLASE"/>
    <property type="match status" value="1"/>
</dbReference>
<dbReference type="InterPro" id="IPR038029">
    <property type="entry name" value="GbiG_N_sf"/>
</dbReference>
<comment type="caution">
    <text evidence="4">The sequence shown here is derived from an EMBL/GenBank/DDBJ whole genome shotgun (WGS) entry which is preliminary data.</text>
</comment>
<dbReference type="PANTHER" id="PTHR37477">
    <property type="entry name" value="COBALT-PRECORRIN-5A HYDROLASE"/>
    <property type="match status" value="1"/>
</dbReference>
<dbReference type="InterPro" id="IPR021744">
    <property type="entry name" value="CbiG_N"/>
</dbReference>
<dbReference type="Pfam" id="PF11760">
    <property type="entry name" value="CbiG_N"/>
    <property type="match status" value="1"/>
</dbReference>
<evidence type="ECO:0000259" key="1">
    <source>
        <dbReference type="Pfam" id="PF01890"/>
    </source>
</evidence>
<dbReference type="Pfam" id="PF01890">
    <property type="entry name" value="CbiG_C"/>
    <property type="match status" value="1"/>
</dbReference>
<feature type="domain" description="Cobalamin synthesis G N-terminal" evidence="2">
    <location>
        <begin position="73"/>
        <end position="153"/>
    </location>
</feature>
<evidence type="ECO:0000259" key="3">
    <source>
        <dbReference type="Pfam" id="PF11761"/>
    </source>
</evidence>
<organism evidence="4 5">
    <name type="scientific">Desulfuribacillus alkaliarsenatis</name>
    <dbReference type="NCBI Taxonomy" id="766136"/>
    <lineage>
        <taxon>Bacteria</taxon>
        <taxon>Bacillati</taxon>
        <taxon>Bacillota</taxon>
        <taxon>Desulfuribacillia</taxon>
        <taxon>Desulfuribacillales</taxon>
        <taxon>Desulfuribacillaceae</taxon>
        <taxon>Desulfuribacillus</taxon>
    </lineage>
</organism>
<proteinExistence type="predicted"/>
<dbReference type="STRING" id="766136.BHF68_13085"/>
<dbReference type="SUPFAM" id="SSF159672">
    <property type="entry name" value="CbiG N-terminal domain-like"/>
    <property type="match status" value="1"/>
</dbReference>
<dbReference type="Gene3D" id="3.30.420.180">
    <property type="entry name" value="CobE/GbiG C-terminal domain"/>
    <property type="match status" value="1"/>
</dbReference>
<dbReference type="InterPro" id="IPR052553">
    <property type="entry name" value="CbiG_hydrolase"/>
</dbReference>
<dbReference type="Gene3D" id="3.40.50.11220">
    <property type="match status" value="1"/>
</dbReference>
<evidence type="ECO:0000313" key="5">
    <source>
        <dbReference type="Proteomes" id="UP000094296"/>
    </source>
</evidence>
<dbReference type="GO" id="GO:0009236">
    <property type="term" value="P:cobalamin biosynthetic process"/>
    <property type="evidence" value="ECO:0007669"/>
    <property type="project" value="InterPro"/>
</dbReference>
<accession>A0A1E5G4K5</accession>
<dbReference type="EMBL" id="MIJE01000002">
    <property type="protein sequence ID" value="OEF98025.1"/>
    <property type="molecule type" value="Genomic_DNA"/>
</dbReference>
<gene>
    <name evidence="4" type="ORF">BHF68_13085</name>
</gene>
<keyword evidence="5" id="KW-1185">Reference proteome</keyword>
<name>A0A1E5G4K5_9FIRM</name>
<dbReference type="Pfam" id="PF11761">
    <property type="entry name" value="CbiG_mid"/>
    <property type="match status" value="1"/>
</dbReference>
<feature type="domain" description="Cobalamin biosynthesis central region" evidence="3">
    <location>
        <begin position="158"/>
        <end position="239"/>
    </location>
</feature>
<reference evidence="4 5" key="1">
    <citation type="submission" date="2016-09" db="EMBL/GenBank/DDBJ databases">
        <title>Draft genome sequence for the type strain of Desulfuribacillus alkaliarsenatis AHT28, an obligately anaerobic, sulfidogenic bacterium isolated from Russian soda lake sediments.</title>
        <authorList>
            <person name="Abin C.A."/>
            <person name="Hollibaugh J.T."/>
        </authorList>
    </citation>
    <scope>NUCLEOTIDE SEQUENCE [LARGE SCALE GENOMIC DNA]</scope>
    <source>
        <strain evidence="4 5">AHT28</strain>
    </source>
</reference>
<dbReference type="InterPro" id="IPR002750">
    <property type="entry name" value="CobE/GbiG_C"/>
</dbReference>